<dbReference type="RefSeq" id="WP_307207437.1">
    <property type="nucleotide sequence ID" value="NZ_JAUSST010000009.1"/>
</dbReference>
<sequence length="69" mass="7709">MDETIVLSKILPIIAPILVIQIVLMVIAIVMCVRAEHTSGSKLMWILIIMLIGLFGPIAFFLFGRRDGR</sequence>
<dbReference type="InterPro" id="IPR027379">
    <property type="entry name" value="CLS_N"/>
</dbReference>
<evidence type="ECO:0000313" key="9">
    <source>
        <dbReference type="Proteomes" id="UP001229346"/>
    </source>
</evidence>
<evidence type="ECO:0000256" key="4">
    <source>
        <dbReference type="ARBA" id="ARBA00022989"/>
    </source>
</evidence>
<evidence type="ECO:0000259" key="7">
    <source>
        <dbReference type="Pfam" id="PF13396"/>
    </source>
</evidence>
<name>A0ABT9UAA2_PAEHA</name>
<keyword evidence="2" id="KW-1003">Cell membrane</keyword>
<protein>
    <recommendedName>
        <fullName evidence="7">Cardiolipin synthase N-terminal domain-containing protein</fullName>
    </recommendedName>
</protein>
<keyword evidence="4 6" id="KW-1133">Transmembrane helix</keyword>
<feature type="domain" description="Cardiolipin synthase N-terminal" evidence="7">
    <location>
        <begin position="23"/>
        <end position="65"/>
    </location>
</feature>
<gene>
    <name evidence="8" type="ORF">J2T15_005097</name>
</gene>
<keyword evidence="5 6" id="KW-0472">Membrane</keyword>
<evidence type="ECO:0000256" key="3">
    <source>
        <dbReference type="ARBA" id="ARBA00022692"/>
    </source>
</evidence>
<dbReference type="Proteomes" id="UP001229346">
    <property type="component" value="Unassembled WGS sequence"/>
</dbReference>
<evidence type="ECO:0000313" key="8">
    <source>
        <dbReference type="EMBL" id="MDQ0115630.1"/>
    </source>
</evidence>
<accession>A0ABT9UAA2</accession>
<keyword evidence="3 6" id="KW-0812">Transmembrane</keyword>
<evidence type="ECO:0000256" key="6">
    <source>
        <dbReference type="SAM" id="Phobius"/>
    </source>
</evidence>
<feature type="transmembrane region" description="Helical" evidence="6">
    <location>
        <begin position="12"/>
        <end position="31"/>
    </location>
</feature>
<evidence type="ECO:0000256" key="1">
    <source>
        <dbReference type="ARBA" id="ARBA00004651"/>
    </source>
</evidence>
<evidence type="ECO:0000256" key="2">
    <source>
        <dbReference type="ARBA" id="ARBA00022475"/>
    </source>
</evidence>
<comment type="subcellular location">
    <subcellularLocation>
        <location evidence="1">Cell membrane</location>
        <topology evidence="1">Multi-pass membrane protein</topology>
    </subcellularLocation>
</comment>
<comment type="caution">
    <text evidence="8">The sequence shown here is derived from an EMBL/GenBank/DDBJ whole genome shotgun (WGS) entry which is preliminary data.</text>
</comment>
<organism evidence="8 9">
    <name type="scientific">Paenibacillus harenae</name>
    <dbReference type="NCBI Taxonomy" id="306543"/>
    <lineage>
        <taxon>Bacteria</taxon>
        <taxon>Bacillati</taxon>
        <taxon>Bacillota</taxon>
        <taxon>Bacilli</taxon>
        <taxon>Bacillales</taxon>
        <taxon>Paenibacillaceae</taxon>
        <taxon>Paenibacillus</taxon>
    </lineage>
</organism>
<dbReference type="EMBL" id="JAUSSU010000012">
    <property type="protein sequence ID" value="MDQ0115630.1"/>
    <property type="molecule type" value="Genomic_DNA"/>
</dbReference>
<feature type="transmembrane region" description="Helical" evidence="6">
    <location>
        <begin position="43"/>
        <end position="63"/>
    </location>
</feature>
<reference evidence="8 9" key="1">
    <citation type="submission" date="2023-07" db="EMBL/GenBank/DDBJ databases">
        <title>Sorghum-associated microbial communities from plants grown in Nebraska, USA.</title>
        <authorList>
            <person name="Schachtman D."/>
        </authorList>
    </citation>
    <scope>NUCLEOTIDE SEQUENCE [LARGE SCALE GENOMIC DNA]</scope>
    <source>
        <strain evidence="8 9">CC482</strain>
    </source>
</reference>
<proteinExistence type="predicted"/>
<keyword evidence="9" id="KW-1185">Reference proteome</keyword>
<dbReference type="Pfam" id="PF13396">
    <property type="entry name" value="PLDc_N"/>
    <property type="match status" value="1"/>
</dbReference>
<evidence type="ECO:0000256" key="5">
    <source>
        <dbReference type="ARBA" id="ARBA00023136"/>
    </source>
</evidence>